<dbReference type="Proteomes" id="UP000620262">
    <property type="component" value="Unassembled WGS sequence"/>
</dbReference>
<name>A0ABR9IN07_RHIVS</name>
<comment type="caution">
    <text evidence="1">The sequence shown here is derived from an EMBL/GenBank/DDBJ whole genome shotgun (WGS) entry which is preliminary data.</text>
</comment>
<proteinExistence type="predicted"/>
<sequence length="53" mass="6409">MEEARLREVWSVHAFAQHYRLDRMEESRLKMLLGPYAEMRDLLATQRRTSSGW</sequence>
<evidence type="ECO:0000313" key="2">
    <source>
        <dbReference type="Proteomes" id="UP000620262"/>
    </source>
</evidence>
<protein>
    <submittedName>
        <fullName evidence="1">Uncharacterized protein</fullName>
    </submittedName>
</protein>
<dbReference type="RefSeq" id="WP_376776551.1">
    <property type="nucleotide sequence ID" value="NZ_BAAAVL010000001.1"/>
</dbReference>
<dbReference type="EMBL" id="JADBEC010000001">
    <property type="protein sequence ID" value="MBE1504564.1"/>
    <property type="molecule type" value="Genomic_DNA"/>
</dbReference>
<evidence type="ECO:0000313" key="1">
    <source>
        <dbReference type="EMBL" id="MBE1504564.1"/>
    </source>
</evidence>
<gene>
    <name evidence="1" type="ORF">H4W29_001745</name>
</gene>
<reference evidence="1 2" key="1">
    <citation type="submission" date="2020-10" db="EMBL/GenBank/DDBJ databases">
        <title>Sequencing the genomes of 1000 actinobacteria strains.</title>
        <authorList>
            <person name="Klenk H.-P."/>
        </authorList>
    </citation>
    <scope>NUCLEOTIDE SEQUENCE [LARGE SCALE GENOMIC DNA]</scope>
    <source>
        <strain evidence="1 2">DSM 7307</strain>
    </source>
</reference>
<keyword evidence="2" id="KW-1185">Reference proteome</keyword>
<organism evidence="1 2">
    <name type="scientific">Rhizobium viscosum</name>
    <name type="common">Arthrobacter viscosus</name>
    <dbReference type="NCBI Taxonomy" id="1673"/>
    <lineage>
        <taxon>Bacteria</taxon>
        <taxon>Pseudomonadati</taxon>
        <taxon>Pseudomonadota</taxon>
        <taxon>Alphaproteobacteria</taxon>
        <taxon>Hyphomicrobiales</taxon>
        <taxon>Rhizobiaceae</taxon>
        <taxon>Rhizobium/Agrobacterium group</taxon>
        <taxon>Rhizobium</taxon>
    </lineage>
</organism>
<accession>A0ABR9IN07</accession>